<organism evidence="1 2">
    <name type="scientific">Racocetra persica</name>
    <dbReference type="NCBI Taxonomy" id="160502"/>
    <lineage>
        <taxon>Eukaryota</taxon>
        <taxon>Fungi</taxon>
        <taxon>Fungi incertae sedis</taxon>
        <taxon>Mucoromycota</taxon>
        <taxon>Glomeromycotina</taxon>
        <taxon>Glomeromycetes</taxon>
        <taxon>Diversisporales</taxon>
        <taxon>Gigasporaceae</taxon>
        <taxon>Racocetra</taxon>
    </lineage>
</organism>
<keyword evidence="2" id="KW-1185">Reference proteome</keyword>
<comment type="caution">
    <text evidence="1">The sequence shown here is derived from an EMBL/GenBank/DDBJ whole genome shotgun (WGS) entry which is preliminary data.</text>
</comment>
<proteinExistence type="predicted"/>
<protein>
    <submittedName>
        <fullName evidence="1">32756_t:CDS:1</fullName>
    </submittedName>
</protein>
<gene>
    <name evidence="1" type="ORF">RPERSI_LOCUS4101</name>
</gene>
<evidence type="ECO:0000313" key="2">
    <source>
        <dbReference type="Proteomes" id="UP000789920"/>
    </source>
</evidence>
<dbReference type="Proteomes" id="UP000789920">
    <property type="component" value="Unassembled WGS sequence"/>
</dbReference>
<reference evidence="1" key="1">
    <citation type="submission" date="2021-06" db="EMBL/GenBank/DDBJ databases">
        <authorList>
            <person name="Kallberg Y."/>
            <person name="Tangrot J."/>
            <person name="Rosling A."/>
        </authorList>
    </citation>
    <scope>NUCLEOTIDE SEQUENCE</scope>
    <source>
        <strain evidence="1">MA461A</strain>
    </source>
</reference>
<dbReference type="EMBL" id="CAJVQC010005475">
    <property type="protein sequence ID" value="CAG8554494.1"/>
    <property type="molecule type" value="Genomic_DNA"/>
</dbReference>
<sequence length="228" mass="26741">MNEGNYLHVFMVTDSKVPTFPYSIKSKRKKVCRPPNSFILYRAYHHSKVSPNLTNNENSKIISEWWKNEDEIVKLQWEKLADQKKLEHMQLHPDYKYRPQTAKKQKNRNKKRNNSNQIEVEPTVCNSNVIPTSTLFNSTGTNNNANLSKELLVNSQESVLTTFTTEYEKLLSYPTLEYLTLLYFTGNLHGFHNNFSSQLIYISLFFLLINIIQGLQDLFVKYQICCFP</sequence>
<name>A0ACA9LXZ6_9GLOM</name>
<accession>A0ACA9LXZ6</accession>
<evidence type="ECO:0000313" key="1">
    <source>
        <dbReference type="EMBL" id="CAG8554494.1"/>
    </source>
</evidence>